<evidence type="ECO:0000313" key="3">
    <source>
        <dbReference type="EMBL" id="RAY12053.1"/>
    </source>
</evidence>
<comment type="caution">
    <text evidence="3">The sequence shown here is derived from an EMBL/GenBank/DDBJ whole genome shotgun (WGS) entry which is preliminary data.</text>
</comment>
<evidence type="ECO:0000313" key="4">
    <source>
        <dbReference type="Proteomes" id="UP000251891"/>
    </source>
</evidence>
<feature type="domain" description="DUF3097" evidence="1">
    <location>
        <begin position="112"/>
        <end position="269"/>
    </location>
</feature>
<keyword evidence="4" id="KW-1185">Reference proteome</keyword>
<dbReference type="InterPro" id="IPR053883">
    <property type="entry name" value="DUF3097_N"/>
</dbReference>
<gene>
    <name evidence="3" type="ORF">DPM19_27300</name>
</gene>
<dbReference type="AlphaFoldDB" id="A0A365H1I4"/>
<name>A0A365H1I4_9ACTN</name>
<sequence>MRSKDYGDDVLAGDWRRPRKGQIPQVPAERDLVVEDPDSGFCGAVVACDKQGVTLEDRFGRRRLFPLAPAGFLLDGRPVTLVRPTPGPAAPARSASGSIAVRGLRAQVARESRIYVEGRHDAELVEKVWGHDLRVEGVVVEYLEGVDDLPAVVAEFGPEPGRRLGVLVDHLVPGSKESRIAAAITSPHVLVTGHPFVDVWQGVKPAAVRIPGWPDVPPGVPWKEGVLTALGWRMETGEAWRRILGAVNSYTDLEPALLGRVEELIDFVTAPEPSG</sequence>
<evidence type="ECO:0000259" key="1">
    <source>
        <dbReference type="Pfam" id="PF11296"/>
    </source>
</evidence>
<protein>
    <submittedName>
        <fullName evidence="3">DUF3097 domain-containing protein</fullName>
    </submittedName>
</protein>
<evidence type="ECO:0000259" key="2">
    <source>
        <dbReference type="Pfam" id="PF22845"/>
    </source>
</evidence>
<dbReference type="Proteomes" id="UP000251891">
    <property type="component" value="Unassembled WGS sequence"/>
</dbReference>
<dbReference type="OrthoDB" id="3398606at2"/>
<dbReference type="Pfam" id="PF11296">
    <property type="entry name" value="DUF3097_C"/>
    <property type="match status" value="1"/>
</dbReference>
<dbReference type="EMBL" id="QLYX01000015">
    <property type="protein sequence ID" value="RAY12053.1"/>
    <property type="molecule type" value="Genomic_DNA"/>
</dbReference>
<dbReference type="InterPro" id="IPR021447">
    <property type="entry name" value="DUF3097_C"/>
</dbReference>
<dbReference type="Pfam" id="PF22845">
    <property type="entry name" value="DUF3097_N"/>
    <property type="match status" value="1"/>
</dbReference>
<proteinExistence type="predicted"/>
<feature type="domain" description="DUF3097" evidence="2">
    <location>
        <begin position="25"/>
        <end position="84"/>
    </location>
</feature>
<organism evidence="3 4">
    <name type="scientific">Actinomadura craniellae</name>
    <dbReference type="NCBI Taxonomy" id="2231787"/>
    <lineage>
        <taxon>Bacteria</taxon>
        <taxon>Bacillati</taxon>
        <taxon>Actinomycetota</taxon>
        <taxon>Actinomycetes</taxon>
        <taxon>Streptosporangiales</taxon>
        <taxon>Thermomonosporaceae</taxon>
        <taxon>Actinomadura</taxon>
    </lineage>
</organism>
<reference evidence="3 4" key="1">
    <citation type="submission" date="2018-06" db="EMBL/GenBank/DDBJ databases">
        <title>Actinomadura craniellae sp. nov. isolated from marine sponge Craniella sp.</title>
        <authorList>
            <person name="Li L."/>
            <person name="Xu Q.H."/>
            <person name="Lin H.W."/>
            <person name="Lu Y.H."/>
        </authorList>
    </citation>
    <scope>NUCLEOTIDE SEQUENCE [LARGE SCALE GENOMIC DNA]</scope>
    <source>
        <strain evidence="3 4">LHW63021</strain>
    </source>
</reference>
<accession>A0A365H1I4</accession>
<dbReference type="RefSeq" id="WP_111870920.1">
    <property type="nucleotide sequence ID" value="NZ_QLYX01000015.1"/>
</dbReference>